<dbReference type="AlphaFoldDB" id="C5LSQ6"/>
<sequence length="237" mass="26246">MPSSALEGYLADKYIASLYKNMTLLFADICNYTAYAKSAPAERVVSLLTNLFSRFDDLSDVHGVYKVHTIGDAYVSSTEPKEGVDKVQSASKMVSFAQAMVEALSTVREEMSAPELEMRIGLHLGKFVGGIIATTKINYDIFGVDVTIANQVETAGIPGKIVASNSLRGYLIHHFPEKYRFRFHKTIETLVPDDSATFIRIASTNNLFEFISVHGHNYSCHAEKTSRHATTMNFVTT</sequence>
<organism evidence="3">
    <name type="scientific">Perkinsus marinus (strain ATCC 50983 / TXsc)</name>
    <dbReference type="NCBI Taxonomy" id="423536"/>
    <lineage>
        <taxon>Eukaryota</taxon>
        <taxon>Sar</taxon>
        <taxon>Alveolata</taxon>
        <taxon>Perkinsozoa</taxon>
        <taxon>Perkinsea</taxon>
        <taxon>Perkinsida</taxon>
        <taxon>Perkinsidae</taxon>
        <taxon>Perkinsus</taxon>
    </lineage>
</organism>
<keyword evidence="3" id="KW-1185">Reference proteome</keyword>
<dbReference type="RefSeq" id="XP_002767579.1">
    <property type="nucleotide sequence ID" value="XM_002767533.1"/>
</dbReference>
<dbReference type="GO" id="GO:0070482">
    <property type="term" value="P:response to oxygen levels"/>
    <property type="evidence" value="ECO:0007669"/>
    <property type="project" value="TreeGrafter"/>
</dbReference>
<dbReference type="PANTHER" id="PTHR45655:SF13">
    <property type="entry name" value="SOLUBLE GUANYLATE CYCLASE GCY-32-RELATED"/>
    <property type="match status" value="1"/>
</dbReference>
<dbReference type="GO" id="GO:0019934">
    <property type="term" value="P:cGMP-mediated signaling"/>
    <property type="evidence" value="ECO:0007669"/>
    <property type="project" value="TreeGrafter"/>
</dbReference>
<dbReference type="GO" id="GO:0008074">
    <property type="term" value="C:guanylate cyclase complex, soluble"/>
    <property type="evidence" value="ECO:0007669"/>
    <property type="project" value="TreeGrafter"/>
</dbReference>
<dbReference type="Proteomes" id="UP000007800">
    <property type="component" value="Unassembled WGS sequence"/>
</dbReference>
<gene>
    <name evidence="2" type="ORF">Pmar_PMAR017155</name>
</gene>
<dbReference type="Gene3D" id="3.30.70.1230">
    <property type="entry name" value="Nucleotide cyclase"/>
    <property type="match status" value="1"/>
</dbReference>
<dbReference type="SUPFAM" id="SSF55073">
    <property type="entry name" value="Nucleotide cyclase"/>
    <property type="match status" value="1"/>
</dbReference>
<evidence type="ECO:0000313" key="3">
    <source>
        <dbReference type="Proteomes" id="UP000007800"/>
    </source>
</evidence>
<dbReference type="OrthoDB" id="354346at2759"/>
<evidence type="ECO:0000313" key="2">
    <source>
        <dbReference type="EMBL" id="EER00297.1"/>
    </source>
</evidence>
<dbReference type="EMBL" id="GG685191">
    <property type="protein sequence ID" value="EER00297.1"/>
    <property type="molecule type" value="Genomic_DNA"/>
</dbReference>
<dbReference type="PROSITE" id="PS50125">
    <property type="entry name" value="GUANYLATE_CYCLASE_2"/>
    <property type="match status" value="1"/>
</dbReference>
<dbReference type="InterPro" id="IPR001054">
    <property type="entry name" value="A/G_cyclase"/>
</dbReference>
<protein>
    <submittedName>
        <fullName evidence="2">Guanylyl cyclase, putative</fullName>
    </submittedName>
</protein>
<proteinExistence type="predicted"/>
<dbReference type="InterPro" id="IPR029787">
    <property type="entry name" value="Nucleotide_cyclase"/>
</dbReference>
<feature type="domain" description="Guanylate cyclase" evidence="1">
    <location>
        <begin position="23"/>
        <end position="153"/>
    </location>
</feature>
<dbReference type="OMA" id="IEFAFRA"/>
<name>C5LSQ6_PERM5</name>
<dbReference type="Pfam" id="PF00211">
    <property type="entry name" value="Guanylate_cyc"/>
    <property type="match status" value="1"/>
</dbReference>
<dbReference type="GO" id="GO:0004383">
    <property type="term" value="F:guanylate cyclase activity"/>
    <property type="evidence" value="ECO:0007669"/>
    <property type="project" value="TreeGrafter"/>
</dbReference>
<dbReference type="CDD" id="cd07302">
    <property type="entry name" value="CHD"/>
    <property type="match status" value="1"/>
</dbReference>
<dbReference type="GeneID" id="9050039"/>
<dbReference type="PANTHER" id="PTHR45655">
    <property type="entry name" value="GUANYLATE CYCLASE SOLUBLE SUBUNIT BETA-2"/>
    <property type="match status" value="1"/>
</dbReference>
<evidence type="ECO:0000259" key="1">
    <source>
        <dbReference type="PROSITE" id="PS50125"/>
    </source>
</evidence>
<dbReference type="InParanoid" id="C5LSQ6"/>
<reference evidence="2 3" key="1">
    <citation type="submission" date="2008-07" db="EMBL/GenBank/DDBJ databases">
        <authorList>
            <person name="El-Sayed N."/>
            <person name="Caler E."/>
            <person name="Inman J."/>
            <person name="Amedeo P."/>
            <person name="Hass B."/>
            <person name="Wortman J."/>
        </authorList>
    </citation>
    <scope>NUCLEOTIDE SEQUENCE [LARGE SCALE GENOMIC DNA]</scope>
    <source>
        <strain evidence="3">ATCC 50983 / TXsc</strain>
    </source>
</reference>
<accession>C5LSQ6</accession>
<dbReference type="SMART" id="SM00044">
    <property type="entry name" value="CYCc"/>
    <property type="match status" value="1"/>
</dbReference>